<feature type="compositionally biased region" description="Low complexity" evidence="1">
    <location>
        <begin position="40"/>
        <end position="51"/>
    </location>
</feature>
<dbReference type="AlphaFoldDB" id="A0AAV4D6I1"/>
<feature type="region of interest" description="Disordered" evidence="1">
    <location>
        <begin position="1"/>
        <end position="103"/>
    </location>
</feature>
<name>A0AAV4D6I1_9GAST</name>
<gene>
    <name evidence="2" type="ORF">PoB_006625200</name>
</gene>
<organism evidence="2 3">
    <name type="scientific">Plakobranchus ocellatus</name>
    <dbReference type="NCBI Taxonomy" id="259542"/>
    <lineage>
        <taxon>Eukaryota</taxon>
        <taxon>Metazoa</taxon>
        <taxon>Spiralia</taxon>
        <taxon>Lophotrochozoa</taxon>
        <taxon>Mollusca</taxon>
        <taxon>Gastropoda</taxon>
        <taxon>Heterobranchia</taxon>
        <taxon>Euthyneura</taxon>
        <taxon>Panpulmonata</taxon>
        <taxon>Sacoglossa</taxon>
        <taxon>Placobranchoidea</taxon>
        <taxon>Plakobranchidae</taxon>
        <taxon>Plakobranchus</taxon>
    </lineage>
</organism>
<comment type="caution">
    <text evidence="2">The sequence shown here is derived from an EMBL/GenBank/DDBJ whole genome shotgun (WGS) entry which is preliminary data.</text>
</comment>
<evidence type="ECO:0000313" key="2">
    <source>
        <dbReference type="EMBL" id="GFO39747.1"/>
    </source>
</evidence>
<reference evidence="2 3" key="1">
    <citation type="journal article" date="2021" name="Elife">
        <title>Chloroplast acquisition without the gene transfer in kleptoplastic sea slugs, Plakobranchus ocellatus.</title>
        <authorList>
            <person name="Maeda T."/>
            <person name="Takahashi S."/>
            <person name="Yoshida T."/>
            <person name="Shimamura S."/>
            <person name="Takaki Y."/>
            <person name="Nagai Y."/>
            <person name="Toyoda A."/>
            <person name="Suzuki Y."/>
            <person name="Arimoto A."/>
            <person name="Ishii H."/>
            <person name="Satoh N."/>
            <person name="Nishiyama T."/>
            <person name="Hasebe M."/>
            <person name="Maruyama T."/>
            <person name="Minagawa J."/>
            <person name="Obokata J."/>
            <person name="Shigenobu S."/>
        </authorList>
    </citation>
    <scope>NUCLEOTIDE SEQUENCE [LARGE SCALE GENOMIC DNA]</scope>
</reference>
<dbReference type="EMBL" id="BLXT01007506">
    <property type="protein sequence ID" value="GFO39747.1"/>
    <property type="molecule type" value="Genomic_DNA"/>
</dbReference>
<protein>
    <submittedName>
        <fullName evidence="2">Uncharacterized protein</fullName>
    </submittedName>
</protein>
<sequence length="103" mass="11382">MGHNQHRENDSGESSEAIPRRLFYQRNQSLFKQDDLHKNAGSGESASTAESPTLPQSARLCPTLPDSVRQTPAVRSSVKSMAGTARRQSGDYRSLQAPITRDR</sequence>
<evidence type="ECO:0000313" key="3">
    <source>
        <dbReference type="Proteomes" id="UP000735302"/>
    </source>
</evidence>
<feature type="compositionally biased region" description="Basic and acidic residues" evidence="1">
    <location>
        <begin position="1"/>
        <end position="10"/>
    </location>
</feature>
<dbReference type="Proteomes" id="UP000735302">
    <property type="component" value="Unassembled WGS sequence"/>
</dbReference>
<feature type="compositionally biased region" description="Polar residues" evidence="1">
    <location>
        <begin position="68"/>
        <end position="79"/>
    </location>
</feature>
<proteinExistence type="predicted"/>
<accession>A0AAV4D6I1</accession>
<evidence type="ECO:0000256" key="1">
    <source>
        <dbReference type="SAM" id="MobiDB-lite"/>
    </source>
</evidence>
<keyword evidence="3" id="KW-1185">Reference proteome</keyword>